<evidence type="ECO:0008006" key="3">
    <source>
        <dbReference type="Google" id="ProtNLM"/>
    </source>
</evidence>
<sequence>MRQNHRSLHMIITILVSPEGHCMILDQSTASNNLFYLNVGQVKEPKQPSNTNAATPSKIVNSRENDYYDQATTSRGSARLNFTPQDRFGNILLYQRTLSERTKLKDITDKEKPAVDVFSAVIRYFKETLQKKVELQGNEYGFDYDDVYWVITVPAIWNLKAKQFMRIAATKAGLKDNQLSLALKPEAASLYCLRFPVQVVTMSDGAKEIASLPKGSRYLVLDLGGDTVDITAHEVSEDGGLRELHQACGGNWGGNRVNDQFVEFLEELFGNEVITKIRHESPDDWLDLILQFEIKKCSYVPGERDKIMVRIPTSFKGEYDINKDSLSVGSFADKIQLKGDRLIISADMFEGFFNESVNNIVAYVRRILDSSKVDGVGSMLVVGEYSESPLIIRALKTNFSNLKVVVPTNSSLAVLSGAVIYGFEPDIVASRVASYTYGIAKQRIWKKGDPELKKSVCTTKRGLHWCDDVFDKHVEIGQIVKIGEFQPAKDYYPIRDDQKSAVLEFYASTEKDPKFVDDPNTELVGFFSFDLTERQEGDDGKVLVRIGVGGTELEVEVKEASTGRIFKTFCNFLP</sequence>
<dbReference type="Gene3D" id="3.30.420.40">
    <property type="match status" value="2"/>
</dbReference>
<dbReference type="InterPro" id="IPR043129">
    <property type="entry name" value="ATPase_NBD"/>
</dbReference>
<gene>
    <name evidence="1" type="ORF">FSP39_003254</name>
</gene>
<evidence type="ECO:0000313" key="1">
    <source>
        <dbReference type="EMBL" id="KAK3099358.1"/>
    </source>
</evidence>
<reference evidence="1" key="1">
    <citation type="submission" date="2019-08" db="EMBL/GenBank/DDBJ databases">
        <title>The improved chromosome-level genome for the pearl oyster Pinctada fucata martensii using PacBio sequencing and Hi-C.</title>
        <authorList>
            <person name="Zheng Z."/>
        </authorList>
    </citation>
    <scope>NUCLEOTIDE SEQUENCE</scope>
    <source>
        <strain evidence="1">ZZ-2019</strain>
        <tissue evidence="1">Adductor muscle</tissue>
    </source>
</reference>
<dbReference type="AlphaFoldDB" id="A0AA88YH51"/>
<dbReference type="Gene3D" id="3.90.640.10">
    <property type="entry name" value="Actin, Chain A, domain 4"/>
    <property type="match status" value="1"/>
</dbReference>
<dbReference type="EMBL" id="VSWD01000006">
    <property type="protein sequence ID" value="KAK3099358.1"/>
    <property type="molecule type" value="Genomic_DNA"/>
</dbReference>
<dbReference type="SUPFAM" id="SSF53067">
    <property type="entry name" value="Actin-like ATPase domain"/>
    <property type="match status" value="2"/>
</dbReference>
<keyword evidence="2" id="KW-1185">Reference proteome</keyword>
<evidence type="ECO:0000313" key="2">
    <source>
        <dbReference type="Proteomes" id="UP001186944"/>
    </source>
</evidence>
<protein>
    <recommendedName>
        <fullName evidence="3">Heat shock 70 kDa protein 12A</fullName>
    </recommendedName>
</protein>
<dbReference type="CDD" id="cd10229">
    <property type="entry name" value="ASKHA_NBD_HSP70_HSPA12"/>
    <property type="match status" value="1"/>
</dbReference>
<name>A0AA88YH51_PINIB</name>
<dbReference type="PANTHER" id="PTHR14187:SF5">
    <property type="entry name" value="HEAT SHOCK 70 KDA PROTEIN 12A"/>
    <property type="match status" value="1"/>
</dbReference>
<dbReference type="Proteomes" id="UP001186944">
    <property type="component" value="Unassembled WGS sequence"/>
</dbReference>
<proteinExistence type="predicted"/>
<accession>A0AA88YH51</accession>
<dbReference type="PANTHER" id="PTHR14187">
    <property type="entry name" value="ALPHA KINASE/ELONGATION FACTOR 2 KINASE"/>
    <property type="match status" value="1"/>
</dbReference>
<comment type="caution">
    <text evidence="1">The sequence shown here is derived from an EMBL/GenBank/DDBJ whole genome shotgun (WGS) entry which is preliminary data.</text>
</comment>
<organism evidence="1 2">
    <name type="scientific">Pinctada imbricata</name>
    <name type="common">Atlantic pearl-oyster</name>
    <name type="synonym">Pinctada martensii</name>
    <dbReference type="NCBI Taxonomy" id="66713"/>
    <lineage>
        <taxon>Eukaryota</taxon>
        <taxon>Metazoa</taxon>
        <taxon>Spiralia</taxon>
        <taxon>Lophotrochozoa</taxon>
        <taxon>Mollusca</taxon>
        <taxon>Bivalvia</taxon>
        <taxon>Autobranchia</taxon>
        <taxon>Pteriomorphia</taxon>
        <taxon>Pterioida</taxon>
        <taxon>Pterioidea</taxon>
        <taxon>Pteriidae</taxon>
        <taxon>Pinctada</taxon>
    </lineage>
</organism>